<dbReference type="PANTHER" id="PTHR11461">
    <property type="entry name" value="SERINE PROTEASE INHIBITOR, SERPIN"/>
    <property type="match status" value="1"/>
</dbReference>
<dbReference type="RefSeq" id="WP_173159736.1">
    <property type="nucleotide sequence ID" value="NZ_AP022871.1"/>
</dbReference>
<comment type="similarity">
    <text evidence="1">Belongs to the serpin family.</text>
</comment>
<gene>
    <name evidence="3" type="ORF">Psuf_056680</name>
</gene>
<dbReference type="InterPro" id="IPR042178">
    <property type="entry name" value="Serpin_sf_1"/>
</dbReference>
<dbReference type="InterPro" id="IPR000215">
    <property type="entry name" value="Serpin_fam"/>
</dbReference>
<proteinExistence type="inferred from homology"/>
<sequence>MAAVPILKAEGVERAAPPGDAPVAEVAAGVTRVGHALAERATTTNWVCSPLSLAYAFAMARAGAGGETAAEIDRVLGFPGEGTHAAFNAIAQRTATAPVRVANGLFTQHGLPVGAEFLATLATHYGTGVHPVDFARDGAEVVNAWVHDATEGRIPRLFDALSPNTRLVLANAIHLKAAWRHPFAEADTTHEHFAAAGGPVRVPMMHLTADLAYAAGAGWQAVELPYQDADLAMRLVVPADDQAPDALLAPDLLADVARSLAPAYVRLAMPRFDHGSHIDLVPPMKALGLRTVFEPGADLGGIHPGLRVDGAVQRATVTVDEWGTEAAAATGLMSLTSWRPPPTIAVSADVPFAFTIVHQPSGVPFFAGIVGDPSDTTGGRQRPL</sequence>
<dbReference type="Gene3D" id="3.30.497.10">
    <property type="entry name" value="Antithrombin, subunit I, domain 2"/>
    <property type="match status" value="1"/>
</dbReference>
<dbReference type="SMART" id="SM00093">
    <property type="entry name" value="SERPIN"/>
    <property type="match status" value="1"/>
</dbReference>
<dbReference type="EMBL" id="AP022871">
    <property type="protein sequence ID" value="BCB88355.1"/>
    <property type="molecule type" value="Genomic_DNA"/>
</dbReference>
<dbReference type="PANTHER" id="PTHR11461:SF211">
    <property type="entry name" value="GH10112P-RELATED"/>
    <property type="match status" value="1"/>
</dbReference>
<feature type="domain" description="Serpin" evidence="2">
    <location>
        <begin position="31"/>
        <end position="373"/>
    </location>
</feature>
<keyword evidence="4" id="KW-1185">Reference proteome</keyword>
<evidence type="ECO:0000313" key="3">
    <source>
        <dbReference type="EMBL" id="BCB88355.1"/>
    </source>
</evidence>
<dbReference type="Proteomes" id="UP000503011">
    <property type="component" value="Chromosome"/>
</dbReference>
<evidence type="ECO:0000256" key="1">
    <source>
        <dbReference type="RuleBase" id="RU000411"/>
    </source>
</evidence>
<name>A0A6F8YQ94_9ACTN</name>
<dbReference type="InterPro" id="IPR023796">
    <property type="entry name" value="Serpin_dom"/>
</dbReference>
<reference evidence="3 4" key="2">
    <citation type="submission" date="2020-03" db="EMBL/GenBank/DDBJ databases">
        <authorList>
            <person name="Ichikawa N."/>
            <person name="Kimura A."/>
            <person name="Kitahashi Y."/>
            <person name="Uohara A."/>
        </authorList>
    </citation>
    <scope>NUCLEOTIDE SEQUENCE [LARGE SCALE GENOMIC DNA]</scope>
    <source>
        <strain evidence="3 4">NBRC 105367</strain>
    </source>
</reference>
<protein>
    <submittedName>
        <fullName evidence="3">Serpin</fullName>
    </submittedName>
</protein>
<dbReference type="Gene3D" id="2.30.39.10">
    <property type="entry name" value="Alpha-1-antitrypsin, domain 1"/>
    <property type="match status" value="1"/>
</dbReference>
<evidence type="ECO:0000313" key="4">
    <source>
        <dbReference type="Proteomes" id="UP000503011"/>
    </source>
</evidence>
<dbReference type="InterPro" id="IPR042185">
    <property type="entry name" value="Serpin_sf_2"/>
</dbReference>
<dbReference type="AlphaFoldDB" id="A0A6F8YQ94"/>
<reference evidence="3 4" key="1">
    <citation type="submission" date="2020-03" db="EMBL/GenBank/DDBJ databases">
        <title>Whole genome shotgun sequence of Phytohabitans suffuscus NBRC 105367.</title>
        <authorList>
            <person name="Komaki H."/>
            <person name="Tamura T."/>
        </authorList>
    </citation>
    <scope>NUCLEOTIDE SEQUENCE [LARGE SCALE GENOMIC DNA]</scope>
    <source>
        <strain evidence="3 4">NBRC 105367</strain>
    </source>
</reference>
<dbReference type="CDD" id="cd19590">
    <property type="entry name" value="serpin_thermopin-like"/>
    <property type="match status" value="1"/>
</dbReference>
<dbReference type="InterPro" id="IPR036186">
    <property type="entry name" value="Serpin_sf"/>
</dbReference>
<dbReference type="Pfam" id="PF00079">
    <property type="entry name" value="Serpin"/>
    <property type="match status" value="1"/>
</dbReference>
<dbReference type="GO" id="GO:0005615">
    <property type="term" value="C:extracellular space"/>
    <property type="evidence" value="ECO:0007669"/>
    <property type="project" value="InterPro"/>
</dbReference>
<dbReference type="KEGG" id="psuu:Psuf_056680"/>
<evidence type="ECO:0000259" key="2">
    <source>
        <dbReference type="SMART" id="SM00093"/>
    </source>
</evidence>
<dbReference type="GO" id="GO:0004867">
    <property type="term" value="F:serine-type endopeptidase inhibitor activity"/>
    <property type="evidence" value="ECO:0007669"/>
    <property type="project" value="InterPro"/>
</dbReference>
<accession>A0A6F8YQ94</accession>
<organism evidence="3 4">
    <name type="scientific">Phytohabitans suffuscus</name>
    <dbReference type="NCBI Taxonomy" id="624315"/>
    <lineage>
        <taxon>Bacteria</taxon>
        <taxon>Bacillati</taxon>
        <taxon>Actinomycetota</taxon>
        <taxon>Actinomycetes</taxon>
        <taxon>Micromonosporales</taxon>
        <taxon>Micromonosporaceae</taxon>
    </lineage>
</organism>
<dbReference type="SUPFAM" id="SSF56574">
    <property type="entry name" value="Serpins"/>
    <property type="match status" value="1"/>
</dbReference>